<comment type="caution">
    <text evidence="10">The sequence shown here is derived from an EMBL/GenBank/DDBJ whole genome shotgun (WGS) entry which is preliminary data.</text>
</comment>
<dbReference type="Proteomes" id="UP001375240">
    <property type="component" value="Unassembled WGS sequence"/>
</dbReference>
<evidence type="ECO:0000256" key="4">
    <source>
        <dbReference type="ARBA" id="ARBA00022741"/>
    </source>
</evidence>
<keyword evidence="3" id="KW-0235">DNA replication</keyword>
<dbReference type="InterPro" id="IPR048866">
    <property type="entry name" value="ORC5_lid"/>
</dbReference>
<evidence type="ECO:0000259" key="8">
    <source>
        <dbReference type="Pfam" id="PF14630"/>
    </source>
</evidence>
<keyword evidence="4" id="KW-0547">Nucleotide-binding</keyword>
<evidence type="ECO:0000259" key="7">
    <source>
        <dbReference type="Pfam" id="PF13191"/>
    </source>
</evidence>
<dbReference type="EMBL" id="JAVHNQ010000008">
    <property type="protein sequence ID" value="KAK6341075.1"/>
    <property type="molecule type" value="Genomic_DNA"/>
</dbReference>
<dbReference type="AlphaFoldDB" id="A0AAV9UF05"/>
<dbReference type="GO" id="GO:0006270">
    <property type="term" value="P:DNA replication initiation"/>
    <property type="evidence" value="ECO:0007669"/>
    <property type="project" value="TreeGrafter"/>
</dbReference>
<sequence length="453" mass="51103">MHSLESLYTQYPCREQQIKELALVLTQAKISSPPALILYGTEATGKTTIAKAVLDEFNVPHAYIRCKECVTSRHLFEKALAGCGTLAVSRTENQGQSASIFEATAKQPQLRPDSVNTLTGQLQKLLAHVGKVVLVLDGVDRQREITPAILSGLCQMGRIISNLTVVMIVSVHGARLMNIADPPSIHFPAYNKDQCVKILSLKPMSIFNLEEEDDYSTEMQEEDNWLWGQSCSAVWDIMGRHAARNIISLRDVMRQLWPLLIQPINDKEYGIRDFPKLLNRFKSDRLRNNEEFYMYPRIGSGLSQESAGNPSDQHDLPFFSKYLLCAAFLASYNSAKYDPRYFSKLSEAAGKRKRIAKRKQTGRQLNRKHLGPRPFPLERMLAIFQAILPTSLLPPLDLGSQIATLSSLRLIRKVSNVSSATDTSSKWRVNIGYEYAKFIGRSVKFDIDNHLEQ</sequence>
<dbReference type="InterPro" id="IPR047088">
    <property type="entry name" value="ORC5_C"/>
</dbReference>
<feature type="domain" description="ORC5 lid" evidence="9">
    <location>
        <begin position="229"/>
        <end position="281"/>
    </location>
</feature>
<dbReference type="Pfam" id="PF14630">
    <property type="entry name" value="ORC5_C"/>
    <property type="match status" value="1"/>
</dbReference>
<keyword evidence="11" id="KW-1185">Reference proteome</keyword>
<dbReference type="Gene3D" id="3.40.50.300">
    <property type="entry name" value="P-loop containing nucleotide triphosphate hydrolases"/>
    <property type="match status" value="1"/>
</dbReference>
<evidence type="ECO:0000256" key="6">
    <source>
        <dbReference type="ARBA" id="ARBA00023242"/>
    </source>
</evidence>
<evidence type="ECO:0000313" key="10">
    <source>
        <dbReference type="EMBL" id="KAK6341075.1"/>
    </source>
</evidence>
<protein>
    <recommendedName>
        <fullName evidence="12">Orc1-like AAA ATPase domain-containing protein</fullName>
    </recommendedName>
</protein>
<feature type="domain" description="Orc1-like AAA ATPase" evidence="7">
    <location>
        <begin position="12"/>
        <end position="166"/>
    </location>
</feature>
<dbReference type="SUPFAM" id="SSF52540">
    <property type="entry name" value="P-loop containing nucleoside triphosphate hydrolases"/>
    <property type="match status" value="1"/>
</dbReference>
<dbReference type="Pfam" id="PF21639">
    <property type="entry name" value="ORC5_lid"/>
    <property type="match status" value="1"/>
</dbReference>
<feature type="domain" description="Origin recognition complex subunit 5 C-terminal" evidence="8">
    <location>
        <begin position="316"/>
        <end position="451"/>
    </location>
</feature>
<proteinExistence type="inferred from homology"/>
<dbReference type="InterPro" id="IPR041664">
    <property type="entry name" value="AAA_16"/>
</dbReference>
<comment type="similarity">
    <text evidence="2">Belongs to the ORC5 family.</text>
</comment>
<dbReference type="Pfam" id="PF13191">
    <property type="entry name" value="AAA_16"/>
    <property type="match status" value="1"/>
</dbReference>
<name>A0AAV9UF05_9PEZI</name>
<dbReference type="PANTHER" id="PTHR12705">
    <property type="entry name" value="ORIGIN RECOGNITION COMPLEX SUBUNIT 5"/>
    <property type="match status" value="1"/>
</dbReference>
<dbReference type="GO" id="GO:0005664">
    <property type="term" value="C:nuclear origin of replication recognition complex"/>
    <property type="evidence" value="ECO:0007669"/>
    <property type="project" value="TreeGrafter"/>
</dbReference>
<keyword evidence="6" id="KW-0539">Nucleus</keyword>
<evidence type="ECO:0000256" key="5">
    <source>
        <dbReference type="ARBA" id="ARBA00022840"/>
    </source>
</evidence>
<dbReference type="PANTHER" id="PTHR12705:SF0">
    <property type="entry name" value="ORIGIN RECOGNITION COMPLEX SUBUNIT 5"/>
    <property type="match status" value="1"/>
</dbReference>
<evidence type="ECO:0000256" key="3">
    <source>
        <dbReference type="ARBA" id="ARBA00022705"/>
    </source>
</evidence>
<reference evidence="10 11" key="1">
    <citation type="submission" date="2019-10" db="EMBL/GenBank/DDBJ databases">
        <authorList>
            <person name="Palmer J.M."/>
        </authorList>
    </citation>
    <scope>NUCLEOTIDE SEQUENCE [LARGE SCALE GENOMIC DNA]</scope>
    <source>
        <strain evidence="10 11">TWF696</strain>
    </source>
</reference>
<dbReference type="GO" id="GO:0003688">
    <property type="term" value="F:DNA replication origin binding"/>
    <property type="evidence" value="ECO:0007669"/>
    <property type="project" value="TreeGrafter"/>
</dbReference>
<evidence type="ECO:0000256" key="2">
    <source>
        <dbReference type="ARBA" id="ARBA00006269"/>
    </source>
</evidence>
<keyword evidence="5" id="KW-0067">ATP-binding</keyword>
<accession>A0AAV9UF05</accession>
<dbReference type="InterPro" id="IPR020796">
    <property type="entry name" value="ORC5"/>
</dbReference>
<evidence type="ECO:0000256" key="1">
    <source>
        <dbReference type="ARBA" id="ARBA00004123"/>
    </source>
</evidence>
<dbReference type="InterPro" id="IPR027417">
    <property type="entry name" value="P-loop_NTPase"/>
</dbReference>
<evidence type="ECO:0000259" key="9">
    <source>
        <dbReference type="Pfam" id="PF21639"/>
    </source>
</evidence>
<gene>
    <name evidence="10" type="ORF">TWF696_009383</name>
</gene>
<comment type="subcellular location">
    <subcellularLocation>
        <location evidence="1">Nucleus</location>
    </subcellularLocation>
</comment>
<evidence type="ECO:0000313" key="11">
    <source>
        <dbReference type="Proteomes" id="UP001375240"/>
    </source>
</evidence>
<organism evidence="10 11">
    <name type="scientific">Orbilia brochopaga</name>
    <dbReference type="NCBI Taxonomy" id="3140254"/>
    <lineage>
        <taxon>Eukaryota</taxon>
        <taxon>Fungi</taxon>
        <taxon>Dikarya</taxon>
        <taxon>Ascomycota</taxon>
        <taxon>Pezizomycotina</taxon>
        <taxon>Orbiliomycetes</taxon>
        <taxon>Orbiliales</taxon>
        <taxon>Orbiliaceae</taxon>
        <taxon>Orbilia</taxon>
    </lineage>
</organism>
<evidence type="ECO:0008006" key="12">
    <source>
        <dbReference type="Google" id="ProtNLM"/>
    </source>
</evidence>